<dbReference type="Proteomes" id="UP000199375">
    <property type="component" value="Unassembled WGS sequence"/>
</dbReference>
<dbReference type="PROSITE" id="PS51173">
    <property type="entry name" value="CBM2"/>
    <property type="match status" value="1"/>
</dbReference>
<feature type="signal peptide" evidence="1">
    <location>
        <begin position="1"/>
        <end position="22"/>
    </location>
</feature>
<evidence type="ECO:0000259" key="2">
    <source>
        <dbReference type="PROSITE" id="PS51173"/>
    </source>
</evidence>
<dbReference type="RefSeq" id="WP_091280854.1">
    <property type="nucleotide sequence ID" value="NZ_FMCW01000015.1"/>
</dbReference>
<gene>
    <name evidence="3" type="ORF">GA0070558_11512</name>
</gene>
<dbReference type="GO" id="GO:0030247">
    <property type="term" value="F:polysaccharide binding"/>
    <property type="evidence" value="ECO:0007669"/>
    <property type="project" value="UniProtKB-UniRule"/>
</dbReference>
<dbReference type="AlphaFoldDB" id="A0A1C4WED0"/>
<keyword evidence="1" id="KW-0732">Signal</keyword>
<dbReference type="InterPro" id="IPR036116">
    <property type="entry name" value="FN3_sf"/>
</dbReference>
<dbReference type="InterPro" id="IPR013783">
    <property type="entry name" value="Ig-like_fold"/>
</dbReference>
<sequence>MFRMPGVVLAAAPLTLATWAGAAGAAAAPPAPMQTPAPPVPTPTVACPPALPIWGQVTATTTTSLTITYTMLLSPPCGYDPPMQVLLFTSRSDAEQWRNPAAQALTGPERNGTVTIGGLTPGTDYWFRFSEPDGKKDPYVIGGPARTTEQSVCTATATVDNRWIGGFTATVTVRASGGEPVQGWRVSWRWPGDERISAAWNGVAETSGADVVVRNASYNGTLAPGASTTFGMMVWSSGAAGVPTLTCGR</sequence>
<dbReference type="Gene3D" id="2.60.40.290">
    <property type="match status" value="1"/>
</dbReference>
<reference evidence="3 4" key="1">
    <citation type="submission" date="2016-06" db="EMBL/GenBank/DDBJ databases">
        <authorList>
            <person name="Kjaerup R.B."/>
            <person name="Dalgaard T.S."/>
            <person name="Juul-Madsen H.R."/>
        </authorList>
    </citation>
    <scope>NUCLEOTIDE SEQUENCE [LARGE SCALE GENOMIC DNA]</scope>
    <source>
        <strain evidence="3 4">DSM 45626</strain>
    </source>
</reference>
<dbReference type="InterPro" id="IPR008965">
    <property type="entry name" value="CBM2/CBM3_carb-bd_dom_sf"/>
</dbReference>
<evidence type="ECO:0000313" key="4">
    <source>
        <dbReference type="Proteomes" id="UP000199375"/>
    </source>
</evidence>
<evidence type="ECO:0000256" key="1">
    <source>
        <dbReference type="SAM" id="SignalP"/>
    </source>
</evidence>
<feature type="chain" id="PRO_5039559062" evidence="1">
    <location>
        <begin position="23"/>
        <end position="249"/>
    </location>
</feature>
<evidence type="ECO:0000313" key="3">
    <source>
        <dbReference type="EMBL" id="SCE94534.1"/>
    </source>
</evidence>
<dbReference type="Pfam" id="PF00553">
    <property type="entry name" value="CBM_2"/>
    <property type="match status" value="1"/>
</dbReference>
<feature type="domain" description="CBM2" evidence="2">
    <location>
        <begin position="146"/>
        <end position="249"/>
    </location>
</feature>
<organism evidence="3 4">
    <name type="scientific">Micromonospora haikouensis</name>
    <dbReference type="NCBI Taxonomy" id="686309"/>
    <lineage>
        <taxon>Bacteria</taxon>
        <taxon>Bacillati</taxon>
        <taxon>Actinomycetota</taxon>
        <taxon>Actinomycetes</taxon>
        <taxon>Micromonosporales</taxon>
        <taxon>Micromonosporaceae</taxon>
        <taxon>Micromonospora</taxon>
    </lineage>
</organism>
<proteinExistence type="predicted"/>
<dbReference type="InterPro" id="IPR012291">
    <property type="entry name" value="CBM2_carb-bd_dom_sf"/>
</dbReference>
<dbReference type="SMART" id="SM00637">
    <property type="entry name" value="CBD_II"/>
    <property type="match status" value="1"/>
</dbReference>
<protein>
    <submittedName>
        <fullName evidence="3">Cellulose binding domain-containing protein</fullName>
    </submittedName>
</protein>
<dbReference type="SUPFAM" id="SSF49265">
    <property type="entry name" value="Fibronectin type III"/>
    <property type="match status" value="1"/>
</dbReference>
<dbReference type="Gene3D" id="2.60.40.10">
    <property type="entry name" value="Immunoglobulins"/>
    <property type="match status" value="1"/>
</dbReference>
<dbReference type="InterPro" id="IPR001919">
    <property type="entry name" value="CBD2"/>
</dbReference>
<accession>A0A1C4WED0</accession>
<dbReference type="SUPFAM" id="SSF49384">
    <property type="entry name" value="Carbohydrate-binding domain"/>
    <property type="match status" value="1"/>
</dbReference>
<name>A0A1C4WED0_9ACTN</name>
<dbReference type="GO" id="GO:0005975">
    <property type="term" value="P:carbohydrate metabolic process"/>
    <property type="evidence" value="ECO:0007669"/>
    <property type="project" value="InterPro"/>
</dbReference>
<dbReference type="EMBL" id="FMCW01000015">
    <property type="protein sequence ID" value="SCE94534.1"/>
    <property type="molecule type" value="Genomic_DNA"/>
</dbReference>
<dbReference type="GO" id="GO:0004553">
    <property type="term" value="F:hydrolase activity, hydrolyzing O-glycosyl compounds"/>
    <property type="evidence" value="ECO:0007669"/>
    <property type="project" value="InterPro"/>
</dbReference>